<reference evidence="2" key="1">
    <citation type="submission" date="2014-09" db="EMBL/GenBank/DDBJ databases">
        <authorList>
            <person name="Magalhaes I.L.F."/>
            <person name="Oliveira U."/>
            <person name="Santos F.R."/>
            <person name="Vidigal T.H.D.A."/>
            <person name="Brescovit A.D."/>
            <person name="Santos A.J."/>
        </authorList>
    </citation>
    <scope>NUCLEOTIDE SEQUENCE</scope>
    <source>
        <tissue evidence="2">Shoot tissue taken approximately 20 cm above the soil surface</tissue>
    </source>
</reference>
<reference evidence="2" key="2">
    <citation type="journal article" date="2015" name="Data Brief">
        <title>Shoot transcriptome of the giant reed, Arundo donax.</title>
        <authorList>
            <person name="Barrero R.A."/>
            <person name="Guerrero F.D."/>
            <person name="Moolhuijzen P."/>
            <person name="Goolsby J.A."/>
            <person name="Tidwell J."/>
            <person name="Bellgard S.E."/>
            <person name="Bellgard M.I."/>
        </authorList>
    </citation>
    <scope>NUCLEOTIDE SEQUENCE</scope>
    <source>
        <tissue evidence="2">Shoot tissue taken approximately 20 cm above the soil surface</tissue>
    </source>
</reference>
<evidence type="ECO:0000313" key="2">
    <source>
        <dbReference type="EMBL" id="JAE04545.1"/>
    </source>
</evidence>
<proteinExistence type="predicted"/>
<organism evidence="2">
    <name type="scientific">Arundo donax</name>
    <name type="common">Giant reed</name>
    <name type="synonym">Donax arundinaceus</name>
    <dbReference type="NCBI Taxonomy" id="35708"/>
    <lineage>
        <taxon>Eukaryota</taxon>
        <taxon>Viridiplantae</taxon>
        <taxon>Streptophyta</taxon>
        <taxon>Embryophyta</taxon>
        <taxon>Tracheophyta</taxon>
        <taxon>Spermatophyta</taxon>
        <taxon>Magnoliopsida</taxon>
        <taxon>Liliopsida</taxon>
        <taxon>Poales</taxon>
        <taxon>Poaceae</taxon>
        <taxon>PACMAD clade</taxon>
        <taxon>Arundinoideae</taxon>
        <taxon>Arundineae</taxon>
        <taxon>Arundo</taxon>
    </lineage>
</organism>
<sequence length="86" mass="9507">MRFPIATSGSTPKLPPMEPAPQVCRFGASTNNTPGGRAPKMRRWCLAAAIRGRALTPARTAATPRCDSANTSWSRWRPSRRQLWTL</sequence>
<protein>
    <submittedName>
        <fullName evidence="2">Uncharacterized protein</fullName>
    </submittedName>
</protein>
<name>A0A0A9EUZ4_ARUDO</name>
<feature type="region of interest" description="Disordered" evidence="1">
    <location>
        <begin position="1"/>
        <end position="20"/>
    </location>
</feature>
<dbReference type="EMBL" id="GBRH01193351">
    <property type="protein sequence ID" value="JAE04545.1"/>
    <property type="molecule type" value="Transcribed_RNA"/>
</dbReference>
<dbReference type="AlphaFoldDB" id="A0A0A9EUZ4"/>
<accession>A0A0A9EUZ4</accession>
<evidence type="ECO:0000256" key="1">
    <source>
        <dbReference type="SAM" id="MobiDB-lite"/>
    </source>
</evidence>